<comment type="caution">
    <text evidence="2">The sequence shown here is derived from an EMBL/GenBank/DDBJ whole genome shotgun (WGS) entry which is preliminary data.</text>
</comment>
<dbReference type="EMBL" id="SUNJ01002205">
    <property type="protein sequence ID" value="TPP66158.1"/>
    <property type="molecule type" value="Genomic_DNA"/>
</dbReference>
<accession>A0A504Z8J3</accession>
<organism evidence="2 3">
    <name type="scientific">Fasciola gigantica</name>
    <name type="common">Giant liver fluke</name>
    <dbReference type="NCBI Taxonomy" id="46835"/>
    <lineage>
        <taxon>Eukaryota</taxon>
        <taxon>Metazoa</taxon>
        <taxon>Spiralia</taxon>
        <taxon>Lophotrochozoa</taxon>
        <taxon>Platyhelminthes</taxon>
        <taxon>Trematoda</taxon>
        <taxon>Digenea</taxon>
        <taxon>Plagiorchiida</taxon>
        <taxon>Echinostomata</taxon>
        <taxon>Echinostomatoidea</taxon>
        <taxon>Fasciolidae</taxon>
        <taxon>Fasciola</taxon>
    </lineage>
</organism>
<dbReference type="AlphaFoldDB" id="A0A504Z8J3"/>
<protein>
    <submittedName>
        <fullName evidence="2">Uncharacterized protein</fullName>
    </submittedName>
</protein>
<gene>
    <name evidence="2" type="ORF">FGIG_10913</name>
</gene>
<evidence type="ECO:0000313" key="3">
    <source>
        <dbReference type="Proteomes" id="UP000316759"/>
    </source>
</evidence>
<evidence type="ECO:0000313" key="2">
    <source>
        <dbReference type="EMBL" id="TPP66158.1"/>
    </source>
</evidence>
<dbReference type="Proteomes" id="UP000316759">
    <property type="component" value="Unassembled WGS sequence"/>
</dbReference>
<name>A0A504Z8J3_FASGI</name>
<sequence>MGGSQSKSRTNSQANNAVNNLQPTAPIRPPSGTAAADGPRHEERTVGDCLKIRFANISQCNKATLKNVK</sequence>
<reference evidence="2 3" key="1">
    <citation type="submission" date="2019-04" db="EMBL/GenBank/DDBJ databases">
        <title>Annotation for the trematode Fasciola gigantica.</title>
        <authorList>
            <person name="Choi Y.-J."/>
        </authorList>
    </citation>
    <scope>NUCLEOTIDE SEQUENCE [LARGE SCALE GENOMIC DNA]</scope>
    <source>
        <strain evidence="2">Uganda_cow_1</strain>
    </source>
</reference>
<keyword evidence="3" id="KW-1185">Reference proteome</keyword>
<evidence type="ECO:0000256" key="1">
    <source>
        <dbReference type="SAM" id="MobiDB-lite"/>
    </source>
</evidence>
<feature type="region of interest" description="Disordered" evidence="1">
    <location>
        <begin position="1"/>
        <end position="42"/>
    </location>
</feature>
<proteinExistence type="predicted"/>
<feature type="compositionally biased region" description="Polar residues" evidence="1">
    <location>
        <begin position="1"/>
        <end position="23"/>
    </location>
</feature>